<accession>A0AA37SVF9</accession>
<gene>
    <name evidence="3" type="ORF">GCM10007852_11510</name>
</gene>
<dbReference type="SUPFAM" id="SSF51905">
    <property type="entry name" value="FAD/NAD(P)-binding domain"/>
    <property type="match status" value="1"/>
</dbReference>
<organism evidence="3 4">
    <name type="scientific">Agaribacter marinus</name>
    <dbReference type="NCBI Taxonomy" id="1431249"/>
    <lineage>
        <taxon>Bacteria</taxon>
        <taxon>Pseudomonadati</taxon>
        <taxon>Pseudomonadota</taxon>
        <taxon>Gammaproteobacteria</taxon>
        <taxon>Alteromonadales</taxon>
        <taxon>Alteromonadaceae</taxon>
        <taxon>Agaribacter</taxon>
    </lineage>
</organism>
<protein>
    <submittedName>
        <fullName evidence="3">Tryptophan halogenase</fullName>
    </submittedName>
</protein>
<feature type="binding site" evidence="2">
    <location>
        <position position="93"/>
    </location>
    <ligand>
        <name>7-chloro-L-tryptophan</name>
        <dbReference type="ChEBI" id="CHEBI:58713"/>
    </ligand>
</feature>
<dbReference type="GO" id="GO:0004497">
    <property type="term" value="F:monooxygenase activity"/>
    <property type="evidence" value="ECO:0007669"/>
    <property type="project" value="InterPro"/>
</dbReference>
<feature type="binding site" evidence="2">
    <location>
        <position position="356"/>
    </location>
    <ligand>
        <name>L-tryptophan</name>
        <dbReference type="ChEBI" id="CHEBI:57912"/>
    </ligand>
</feature>
<feature type="binding site" evidence="2">
    <location>
        <position position="360"/>
    </location>
    <ligand>
        <name>FAD</name>
        <dbReference type="ChEBI" id="CHEBI:57692"/>
    </ligand>
</feature>
<dbReference type="Gene3D" id="3.50.50.60">
    <property type="entry name" value="FAD/NAD(P)-binding domain"/>
    <property type="match status" value="1"/>
</dbReference>
<sequence length="510" mass="57355">MNFSAINTASDKQTNHGAIQTYVVLGGGTAGWISAAILIRSLVNTKVNIHVVESPHTPTVGVGEATIPSIMDMLQYLNIPAQDFINKTNATFKLAIKFTDWYAKGAHYWHPFGYIGNEIDGKPFYQHWLKYQQQGGALSFTDFSPAIALAKQNKFFIPDPKQPTNLSSSSYALHFDAALVAKYLQHYCETRGVKIHKAHVKDVKRDNTGNIGQLIFNDNKTLSGDFFIDCSGQQGLLIGKTLRVGYENWQQYLPVDSAAVVQTENSGALPPYTESIAHAHGWRWRIPLQNRTGNGYVYCSDFCDDNAAMRLLESNVFGEKLTDTRCLKFTTGMRDKCWEKNCLAVGLSSGFLEPLESTSIYLIMRAMLNFVQSIPTKDPSPFTVSEYNRLMRHEYHCIRDFIVLHYCATTRKDTPYWQMWQSLSIPDSLQTKIALFKEYGRLYQDKSDLFSQDSWYAVLEGMGVRPNAYDPVVDASVAEKIHSALPSAAEALIDSAGKALGHEEYLERIR</sequence>
<evidence type="ECO:0000256" key="2">
    <source>
        <dbReference type="PIRSR" id="PIRSR011396-2"/>
    </source>
</evidence>
<reference evidence="3" key="1">
    <citation type="journal article" date="2014" name="Int. J. Syst. Evol. Microbiol.">
        <title>Complete genome sequence of Corynebacterium casei LMG S-19264T (=DSM 44701T), isolated from a smear-ripened cheese.</title>
        <authorList>
            <consortium name="US DOE Joint Genome Institute (JGI-PGF)"/>
            <person name="Walter F."/>
            <person name="Albersmeier A."/>
            <person name="Kalinowski J."/>
            <person name="Ruckert C."/>
        </authorList>
    </citation>
    <scope>NUCLEOTIDE SEQUENCE</scope>
    <source>
        <strain evidence="3">NBRC 110023</strain>
    </source>
</reference>
<dbReference type="InterPro" id="IPR050816">
    <property type="entry name" value="Flavin-dep_Halogenase_NPB"/>
</dbReference>
<dbReference type="PANTHER" id="PTHR43747">
    <property type="entry name" value="FAD-BINDING PROTEIN"/>
    <property type="match status" value="1"/>
</dbReference>
<feature type="active site" evidence="1">
    <location>
        <position position="93"/>
    </location>
</feature>
<feature type="binding site" evidence="2">
    <location>
        <begin position="27"/>
        <end position="30"/>
    </location>
    <ligand>
        <name>FAD</name>
        <dbReference type="ChEBI" id="CHEBI:57692"/>
    </ligand>
</feature>
<keyword evidence="2" id="KW-0285">Flavoprotein</keyword>
<dbReference type="InterPro" id="IPR006905">
    <property type="entry name" value="Flavin_halogenase"/>
</dbReference>
<dbReference type="InterPro" id="IPR033856">
    <property type="entry name" value="Trp_halogen"/>
</dbReference>
<evidence type="ECO:0000256" key="1">
    <source>
        <dbReference type="PIRSR" id="PIRSR011396-1"/>
    </source>
</evidence>
<keyword evidence="2" id="KW-0547">Nucleotide-binding</keyword>
<proteinExistence type="predicted"/>
<dbReference type="InterPro" id="IPR036188">
    <property type="entry name" value="FAD/NAD-bd_sf"/>
</dbReference>
<name>A0AA37SVF9_9ALTE</name>
<comment type="caution">
    <text evidence="3">The sequence shown here is derived from an EMBL/GenBank/DDBJ whole genome shotgun (WGS) entry which is preliminary data.</text>
</comment>
<dbReference type="Proteomes" id="UP001156601">
    <property type="component" value="Unassembled WGS sequence"/>
</dbReference>
<evidence type="ECO:0000313" key="3">
    <source>
        <dbReference type="EMBL" id="GLR70243.1"/>
    </source>
</evidence>
<evidence type="ECO:0000313" key="4">
    <source>
        <dbReference type="Proteomes" id="UP001156601"/>
    </source>
</evidence>
<dbReference type="AlphaFoldDB" id="A0AA37SVF9"/>
<dbReference type="Pfam" id="PF04820">
    <property type="entry name" value="Trp_halogenase"/>
    <property type="match status" value="1"/>
</dbReference>
<dbReference type="GO" id="GO:0000166">
    <property type="term" value="F:nucleotide binding"/>
    <property type="evidence" value="ECO:0007669"/>
    <property type="project" value="UniProtKB-KW"/>
</dbReference>
<dbReference type="RefSeq" id="WP_284216548.1">
    <property type="nucleotide sequence ID" value="NZ_BSOT01000005.1"/>
</dbReference>
<reference evidence="3" key="2">
    <citation type="submission" date="2023-01" db="EMBL/GenBank/DDBJ databases">
        <title>Draft genome sequence of Agaribacter marinus strain NBRC 110023.</title>
        <authorList>
            <person name="Sun Q."/>
            <person name="Mori K."/>
        </authorList>
    </citation>
    <scope>NUCLEOTIDE SEQUENCE</scope>
    <source>
        <strain evidence="3">NBRC 110023</strain>
    </source>
</reference>
<keyword evidence="4" id="KW-1185">Reference proteome</keyword>
<feature type="binding site" evidence="2">
    <location>
        <position position="347"/>
    </location>
    <ligand>
        <name>FAD</name>
        <dbReference type="ChEBI" id="CHEBI:57692"/>
    </ligand>
</feature>
<keyword evidence="2" id="KW-0274">FAD</keyword>
<dbReference type="PANTHER" id="PTHR43747:SF4">
    <property type="entry name" value="FLAVIN-DEPENDENT TRYPTOPHAN HALOGENASE"/>
    <property type="match status" value="1"/>
</dbReference>
<feature type="binding site" evidence="2">
    <location>
        <position position="200"/>
    </location>
    <ligand>
        <name>FAD</name>
        <dbReference type="ChEBI" id="CHEBI:57692"/>
    </ligand>
</feature>
<dbReference type="EMBL" id="BSOT01000005">
    <property type="protein sequence ID" value="GLR70243.1"/>
    <property type="molecule type" value="Genomic_DNA"/>
</dbReference>
<dbReference type="PIRSF" id="PIRSF011396">
    <property type="entry name" value="Trp_halogenase"/>
    <property type="match status" value="1"/>
</dbReference>